<keyword evidence="1" id="KW-1133">Transmembrane helix</keyword>
<dbReference type="AlphaFoldDB" id="A0A7U9L0D0"/>
<dbReference type="OrthoDB" id="4335631at2"/>
<feature type="domain" description="VanZ-like" evidence="2">
    <location>
        <begin position="119"/>
        <end position="193"/>
    </location>
</feature>
<feature type="transmembrane region" description="Helical" evidence="1">
    <location>
        <begin position="213"/>
        <end position="231"/>
    </location>
</feature>
<organism evidence="3 4">
    <name type="scientific">Streptomyces chrestomyceticus JCM 4735</name>
    <dbReference type="NCBI Taxonomy" id="1306181"/>
    <lineage>
        <taxon>Bacteria</taxon>
        <taxon>Bacillati</taxon>
        <taxon>Actinomycetota</taxon>
        <taxon>Actinomycetes</taxon>
        <taxon>Kitasatosporales</taxon>
        <taxon>Streptomycetaceae</taxon>
        <taxon>Streptomyces</taxon>
    </lineage>
</organism>
<protein>
    <recommendedName>
        <fullName evidence="2">VanZ-like domain-containing protein</fullName>
    </recommendedName>
</protein>
<evidence type="ECO:0000259" key="2">
    <source>
        <dbReference type="Pfam" id="PF04892"/>
    </source>
</evidence>
<proteinExistence type="predicted"/>
<name>A0A7U9L0D0_9ACTN</name>
<feature type="transmembrane region" description="Helical" evidence="1">
    <location>
        <begin position="181"/>
        <end position="201"/>
    </location>
</feature>
<feature type="transmembrane region" description="Helical" evidence="1">
    <location>
        <begin position="82"/>
        <end position="101"/>
    </location>
</feature>
<evidence type="ECO:0000256" key="1">
    <source>
        <dbReference type="SAM" id="Phobius"/>
    </source>
</evidence>
<feature type="transmembrane region" description="Helical" evidence="1">
    <location>
        <begin position="56"/>
        <end position="75"/>
    </location>
</feature>
<evidence type="ECO:0000313" key="3">
    <source>
        <dbReference type="EMBL" id="GCD38117.1"/>
    </source>
</evidence>
<keyword evidence="1" id="KW-0812">Transmembrane</keyword>
<accession>A0A7U9L0D0</accession>
<dbReference type="Pfam" id="PF04892">
    <property type="entry name" value="VanZ"/>
    <property type="match status" value="1"/>
</dbReference>
<reference evidence="3 4" key="1">
    <citation type="submission" date="2018-11" db="EMBL/GenBank/DDBJ databases">
        <title>Whole genome sequence of Streptomyces chrestomyceticus NBRC 13444(T).</title>
        <authorList>
            <person name="Komaki H."/>
            <person name="Tamura T."/>
        </authorList>
    </citation>
    <scope>NUCLEOTIDE SEQUENCE [LARGE SCALE GENOMIC DNA]</scope>
    <source>
        <strain evidence="3 4">NBRC 13444</strain>
    </source>
</reference>
<gene>
    <name evidence="3" type="ORF">OEIGOIKO_05927</name>
</gene>
<dbReference type="Proteomes" id="UP000287830">
    <property type="component" value="Unassembled WGS sequence"/>
</dbReference>
<evidence type="ECO:0000313" key="4">
    <source>
        <dbReference type="Proteomes" id="UP000287830"/>
    </source>
</evidence>
<keyword evidence="1" id="KW-0472">Membrane</keyword>
<dbReference type="EMBL" id="BHZC01000001">
    <property type="protein sequence ID" value="GCD38117.1"/>
    <property type="molecule type" value="Genomic_DNA"/>
</dbReference>
<comment type="caution">
    <text evidence="3">The sequence shown here is derived from an EMBL/GenBank/DDBJ whole genome shotgun (WGS) entry which is preliminary data.</text>
</comment>
<sequence>MRAPCQGRHHALTQPCSITHCLTHRVGRGHPRHDRPGRPGRPGRMLTAVFRGHEQFVALAVVLSCAAGVVTFAAARRRQGRPLAWGLWGACTAATLALTLWSTGDGGEAASCTVNLDVFEPFRQTQGLLNFGMLVPFGLLGVLATGRPVLVAGLGLLLPTAIETVQALAPIGRACDTSDLVSNGLGALLGTAVGTVLARFGRGVPLSPGVTRKAFLGGGAAAAVMAVLLFSSTEFTVVSRTVNAVPATAEQQAAIDGRLRAAFGGAYRADDHSVTLGEDGTGTVTAVFDTGSAELSWPDQAEFTASMPPADVAPGAGFAVPGTTRRPATGPDAVRIAEAYAGRYAPGWLKNAKVQVARSGPEGGLGWRVRWRRWEGEVLLPGGLDVLVDSAGRISELTERTAVDAARPAAG</sequence>
<dbReference type="InterPro" id="IPR006976">
    <property type="entry name" value="VanZ-like"/>
</dbReference>